<sequence>YANGYSAGINYGIPGQTTGIQGGVGYSQRNGWNAKIGYGFKNGVNLSYDHSEFGGDTYTGTLANNYGGAFLNYNTENGYSGGINVTSNGSIFGNPLGAFSTLGYGKQGVYNDVSYFVPEKAPMTEAEREQAAESARNNLLNNILGGIGYVAGRVGDFAKGIWDGMFGDTLMNPNLTVFDPTKNTGKPPAGWVEGGDGKFYHPNSMEAAALLMGYSINDIKLTGSLDPIYPSHENATKEAAQSLGYSEKEIESLINGVRVVDMPEGVLGLMIMWVKEKLGVDPMTSNDPSLQTHYGKKSFYHNQEAEAGIAPEITKDKILNRIEDLLNLARKYESNTNGLRGSENRTIALELLGNVLHTIQDSFSDAHVVRDRSKGGFGEIVQFQIYTGQDHRLHGMADYYHSETFAFSASVIASYAVLDMYSSGKSVSDIVRYLDRRVYNLSTKATSSGVSDEYRKY</sequence>
<dbReference type="RefSeq" id="WP_020988574.1">
    <property type="nucleotide sequence ID" value="NZ_AHMM02000016.1"/>
</dbReference>
<feature type="non-terminal residue" evidence="1">
    <location>
        <position position="1"/>
    </location>
</feature>
<proteinExistence type="predicted"/>
<name>V6HJY0_9LEPT</name>
<reference evidence="1 2" key="1">
    <citation type="submission" date="2013-05" db="EMBL/GenBank/DDBJ databases">
        <authorList>
            <person name="Harkins D.M."/>
            <person name="Durkin A.S."/>
            <person name="Brinkac L.M."/>
            <person name="Haft D.H."/>
            <person name="Selengut J.D."/>
            <person name="Sanka R."/>
            <person name="DePew J."/>
            <person name="Purushe J."/>
            <person name="Hartskeerl R.A."/>
            <person name="Ahmed A."/>
            <person name="van der Linden H."/>
            <person name="Goris M.G.A."/>
            <person name="Vinetz J.M."/>
            <person name="Sutton G.G."/>
            <person name="Nierman W.C."/>
            <person name="Fouts D.E."/>
        </authorList>
    </citation>
    <scope>NUCLEOTIDE SEQUENCE [LARGE SCALE GENOMIC DNA]</scope>
    <source>
        <strain evidence="1 2">10</strain>
    </source>
</reference>
<evidence type="ECO:0000313" key="2">
    <source>
        <dbReference type="Proteomes" id="UP000018719"/>
    </source>
</evidence>
<comment type="caution">
    <text evidence="1">The sequence shown here is derived from an EMBL/GenBank/DDBJ whole genome shotgun (WGS) entry which is preliminary data.</text>
</comment>
<dbReference type="Proteomes" id="UP000018719">
    <property type="component" value="Unassembled WGS sequence"/>
</dbReference>
<accession>V6HJY0</accession>
<dbReference type="AlphaFoldDB" id="V6HJY0"/>
<protein>
    <submittedName>
        <fullName evidence="1">Uncharacterized protein</fullName>
    </submittedName>
</protein>
<evidence type="ECO:0000313" key="1">
    <source>
        <dbReference type="EMBL" id="EQA37200.1"/>
    </source>
</evidence>
<dbReference type="STRING" id="1049790.LEP1GSC047_0648"/>
<gene>
    <name evidence="1" type="ORF">LEP1GSC047_0648</name>
</gene>
<organism evidence="1 2">
    <name type="scientific">Leptospira inadai serovar Lyme str. 10</name>
    <dbReference type="NCBI Taxonomy" id="1049790"/>
    <lineage>
        <taxon>Bacteria</taxon>
        <taxon>Pseudomonadati</taxon>
        <taxon>Spirochaetota</taxon>
        <taxon>Spirochaetia</taxon>
        <taxon>Leptospirales</taxon>
        <taxon>Leptospiraceae</taxon>
        <taxon>Leptospira</taxon>
    </lineage>
</organism>
<dbReference type="EMBL" id="AHMM02000016">
    <property type="protein sequence ID" value="EQA37200.1"/>
    <property type="molecule type" value="Genomic_DNA"/>
</dbReference>